<evidence type="ECO:0000313" key="5">
    <source>
        <dbReference type="EMBL" id="TXL70415.1"/>
    </source>
</evidence>
<dbReference type="InterPro" id="IPR020081">
    <property type="entry name" value="SsrA-bd_prot_CS"/>
</dbReference>
<dbReference type="GO" id="GO:0070930">
    <property type="term" value="P:trans-translation-dependent protein tagging"/>
    <property type="evidence" value="ECO:0007669"/>
    <property type="project" value="TreeGrafter"/>
</dbReference>
<accession>A0A5C8PBI7</accession>
<keyword evidence="1 3" id="KW-0963">Cytoplasm</keyword>
<dbReference type="InterPro" id="IPR023620">
    <property type="entry name" value="SmpB"/>
</dbReference>
<dbReference type="GO" id="GO:0003723">
    <property type="term" value="F:RNA binding"/>
    <property type="evidence" value="ECO:0007669"/>
    <property type="project" value="UniProtKB-UniRule"/>
</dbReference>
<name>A0A5C8PBI7_9HYPH</name>
<evidence type="ECO:0000256" key="2">
    <source>
        <dbReference type="ARBA" id="ARBA00022884"/>
    </source>
</evidence>
<dbReference type="PANTHER" id="PTHR30308:SF2">
    <property type="entry name" value="SSRA-BINDING PROTEIN"/>
    <property type="match status" value="1"/>
</dbReference>
<organism evidence="5 6">
    <name type="scientific">Vineibacter terrae</name>
    <dbReference type="NCBI Taxonomy" id="2586908"/>
    <lineage>
        <taxon>Bacteria</taxon>
        <taxon>Pseudomonadati</taxon>
        <taxon>Pseudomonadota</taxon>
        <taxon>Alphaproteobacteria</taxon>
        <taxon>Hyphomicrobiales</taxon>
        <taxon>Vineibacter</taxon>
    </lineage>
</organism>
<dbReference type="AlphaFoldDB" id="A0A5C8PBI7"/>
<keyword evidence="6" id="KW-1185">Reference proteome</keyword>
<dbReference type="OrthoDB" id="9805462at2"/>
<feature type="region of interest" description="Disordered" evidence="4">
    <location>
        <begin position="128"/>
        <end position="157"/>
    </location>
</feature>
<sequence length="157" mass="18260">MARPTLIEGRIAAHNRKALYNYFIEERLEAGIALSGTEVKSLRGGKSNIIDAHAAVERDELWLVNAYIPEYTQGNRFNHEPRRKRKLLLHRRQISRLTGAIQREGYTLVPLSIFFNDRGMAKVELGLAKGKKQHDKRDSEKARDWQRDRQRLLKRGE</sequence>
<dbReference type="EMBL" id="VDUZ01000060">
    <property type="protein sequence ID" value="TXL70415.1"/>
    <property type="molecule type" value="Genomic_DNA"/>
</dbReference>
<comment type="function">
    <text evidence="3">Required for rescue of stalled ribosomes mediated by trans-translation. Binds to transfer-messenger RNA (tmRNA), required for stable association of tmRNA with ribosomes. tmRNA and SmpB together mimic tRNA shape, replacing the anticodon stem-loop with SmpB. tmRNA is encoded by the ssrA gene; the 2 termini fold to resemble tRNA(Ala) and it encodes a 'tag peptide', a short internal open reading frame. During trans-translation Ala-aminoacylated tmRNA acts like a tRNA, entering the A-site of stalled ribosomes, displacing the stalled mRNA. The ribosome then switches to translate the ORF on the tmRNA; the nascent peptide is terminated with the 'tag peptide' encoded by the tmRNA and targeted for degradation. The ribosome is freed to recommence translation, which seems to be the essential function of trans-translation.</text>
</comment>
<dbReference type="PROSITE" id="PS01317">
    <property type="entry name" value="SSRP"/>
    <property type="match status" value="1"/>
</dbReference>
<evidence type="ECO:0000256" key="1">
    <source>
        <dbReference type="ARBA" id="ARBA00022490"/>
    </source>
</evidence>
<proteinExistence type="inferred from homology"/>
<keyword evidence="2 3" id="KW-0694">RNA-binding</keyword>
<dbReference type="Proteomes" id="UP000321638">
    <property type="component" value="Unassembled WGS sequence"/>
</dbReference>
<dbReference type="Gene3D" id="2.40.280.10">
    <property type="match status" value="1"/>
</dbReference>
<dbReference type="NCBIfam" id="NF003843">
    <property type="entry name" value="PRK05422.1"/>
    <property type="match status" value="1"/>
</dbReference>
<dbReference type="NCBIfam" id="TIGR00086">
    <property type="entry name" value="smpB"/>
    <property type="match status" value="1"/>
</dbReference>
<feature type="compositionally biased region" description="Basic and acidic residues" evidence="4">
    <location>
        <begin position="135"/>
        <end position="157"/>
    </location>
</feature>
<reference evidence="5 6" key="1">
    <citation type="submission" date="2019-06" db="EMBL/GenBank/DDBJ databases">
        <title>New taxonomy in bacterial strain CC-CFT640, isolated from vineyard.</title>
        <authorList>
            <person name="Lin S.-Y."/>
            <person name="Tsai C.-F."/>
            <person name="Young C.-C."/>
        </authorList>
    </citation>
    <scope>NUCLEOTIDE SEQUENCE [LARGE SCALE GENOMIC DNA]</scope>
    <source>
        <strain evidence="5 6">CC-CFT640</strain>
    </source>
</reference>
<dbReference type="HAMAP" id="MF_00023">
    <property type="entry name" value="SmpB"/>
    <property type="match status" value="1"/>
</dbReference>
<dbReference type="PANTHER" id="PTHR30308">
    <property type="entry name" value="TMRNA-BINDING COMPONENT OF TRANS-TRANSLATION TAGGING COMPLEX"/>
    <property type="match status" value="1"/>
</dbReference>
<comment type="subcellular location">
    <subcellularLocation>
        <location evidence="3">Cytoplasm</location>
    </subcellularLocation>
    <text evidence="3">The tmRNA-SmpB complex associates with stalled 70S ribosomes.</text>
</comment>
<dbReference type="SUPFAM" id="SSF74982">
    <property type="entry name" value="Small protein B (SmpB)"/>
    <property type="match status" value="1"/>
</dbReference>
<comment type="caution">
    <text evidence="5">The sequence shown here is derived from an EMBL/GenBank/DDBJ whole genome shotgun (WGS) entry which is preliminary data.</text>
</comment>
<dbReference type="GO" id="GO:0070929">
    <property type="term" value="P:trans-translation"/>
    <property type="evidence" value="ECO:0007669"/>
    <property type="project" value="UniProtKB-UniRule"/>
</dbReference>
<dbReference type="CDD" id="cd09294">
    <property type="entry name" value="SmpB"/>
    <property type="match status" value="1"/>
</dbReference>
<protein>
    <recommendedName>
        <fullName evidence="3">SsrA-binding protein</fullName>
    </recommendedName>
    <alternativeName>
        <fullName evidence="3">Small protein B</fullName>
    </alternativeName>
</protein>
<comment type="similarity">
    <text evidence="3">Belongs to the SmpB family.</text>
</comment>
<evidence type="ECO:0000313" key="6">
    <source>
        <dbReference type="Proteomes" id="UP000321638"/>
    </source>
</evidence>
<gene>
    <name evidence="3 5" type="primary">smpB</name>
    <name evidence="5" type="ORF">FHP25_34870</name>
</gene>
<evidence type="ECO:0000256" key="4">
    <source>
        <dbReference type="SAM" id="MobiDB-lite"/>
    </source>
</evidence>
<dbReference type="Pfam" id="PF01668">
    <property type="entry name" value="SmpB"/>
    <property type="match status" value="1"/>
</dbReference>
<dbReference type="GO" id="GO:0005829">
    <property type="term" value="C:cytosol"/>
    <property type="evidence" value="ECO:0007669"/>
    <property type="project" value="TreeGrafter"/>
</dbReference>
<dbReference type="InterPro" id="IPR000037">
    <property type="entry name" value="SsrA-bd_prot"/>
</dbReference>
<evidence type="ECO:0000256" key="3">
    <source>
        <dbReference type="HAMAP-Rule" id="MF_00023"/>
    </source>
</evidence>
<dbReference type="RefSeq" id="WP_147851627.1">
    <property type="nucleotide sequence ID" value="NZ_VDUZ01000060.1"/>
</dbReference>